<feature type="compositionally biased region" description="Low complexity" evidence="1">
    <location>
        <begin position="402"/>
        <end position="429"/>
    </location>
</feature>
<reference evidence="3 4" key="1">
    <citation type="journal article" date="2008" name="BMC Genomics">
        <title>The missing link: Bordetella petrii is endowed with both the metabolic versatility of environmental bacteria and virulence traits of pathogenic Bordetellae.</title>
        <authorList>
            <person name="Gross R."/>
            <person name="Guzman C.A."/>
            <person name="Sebaihia M."/>
            <person name="Martins Dos Santos V.A."/>
            <person name="Pieper D.H."/>
            <person name="Koebnik R."/>
            <person name="Lechner M."/>
            <person name="Bartels D."/>
            <person name="Buhrmester J."/>
            <person name="Choudhuri J.V."/>
            <person name="Ebensen T."/>
            <person name="Gaigalat L."/>
            <person name="Herrmann S."/>
            <person name="Khachane A.N."/>
            <person name="Larisch C."/>
            <person name="Link S."/>
            <person name="Linke B."/>
            <person name="Meyer F."/>
            <person name="Mormann S."/>
            <person name="Nakunst D."/>
            <person name="Rueckert C."/>
            <person name="Schneiker-Bekel S."/>
            <person name="Schulze K."/>
            <person name="Vorhoelter F.J."/>
            <person name="Yevsa T."/>
            <person name="Engle J.T."/>
            <person name="Goldman W.E."/>
            <person name="Puehler A."/>
            <person name="Goebel U.B."/>
            <person name="Goesmann A."/>
            <person name="Bloecker H."/>
            <person name="Kaiser O."/>
            <person name="Martinez-Arias R."/>
        </authorList>
    </citation>
    <scope>NUCLEOTIDE SEQUENCE [LARGE SCALE GENOMIC DNA]</scope>
    <source>
        <strain evidence="4">ATCC BAA-461 / DSM 12804 / CCUG 43448 / CIP 107267 / Se-1111R</strain>
    </source>
</reference>
<gene>
    <name evidence="3" type="ordered locus">Bpet3668</name>
</gene>
<keyword evidence="4" id="KW-1185">Reference proteome</keyword>
<feature type="region of interest" description="Disordered" evidence="1">
    <location>
        <begin position="360"/>
        <end position="440"/>
    </location>
</feature>
<evidence type="ECO:0000313" key="3">
    <source>
        <dbReference type="EMBL" id="CAP44011.1"/>
    </source>
</evidence>
<sequence length="1181" mass="125740">MAFRMPRLRFTRRFGKILLATVAVILILFGVAAWQVPKVLRSALTDDVAGLLGRPVRVGDISFNPFTLTVRAHDLAIEQPGADSPLVDIGQLDVSASWMSLFWFAPVVDSVRVERPRIALVREDVTRFNFSDIQQKLADMAAAQPEPAQPDDGGLPRFSLNNLVLEDGAITLDDRVTGRKQQVDEIALGVPFISTFGYATDIDVQPSVHMRINGSPFDLDGVARPFDEVPASTLNVKFTGLALENWADAWPMPLPIKVERALLDSDLRVVFEQPRDAAPTIRVVGDLGLRQLDLRETSGESLLQWSTLNVRRIALDLIARQLSIGQVELWSPMAQTRRDASQRVNWLHVIDQLKALGAGEPAGTASADKAPAAAETADAKPAEVKPAEVKPAEAKTAEAKTAEATPASKANPAEPGPADDGAAQANATTPPAPAEPDGWRVSVDAININDAGLRLRDAPTGLDYTLAGLAATAENVQFPQPPDQPILLWLNMDNPADGGWIRAKGPLQLSPLALDLDLRVGHLGLAPFAAAVRSQAPIQLQDGRLGLEGQVKLAEQGGATQVSATGVKLDLSGFAARDESVKPAVNLALGQLTVAADRLALDSQPSPFTLQASGIQGDGQLGLQGQLTAQPLALQTSVDLQNLDLASLAPYVASSLNATVRAVAVGARGQAAFSAAAGSAPMKARWQGAVDVTGLDLADRVNRDDFLKWKRLGLAGMQVSVDGDKYAANLGDITLDDFYGRILLSAEGRLNVMDLVAEPGQAGGSITQDTQTRGRPARQPDTAGQLPDISVASVTLKNGRMTFTDRFVKPNYTAELSRIEGGLSAVSSRNPKPAKVKVTGRVYGTAPLSISGSVQPFAEFLSLDLKASAKGVDLPRFTTYSSKYVGYPIKRGKLSLDLEYKLKDRALQASNHVVLNQLTFGEKTDSPDATKLPVMLAVALLKDSSGNIDINLPISGSLDDPQFSVGGIIVRVLVNLVVKAVTSPFSLLASAFGGGEELSYINFEPGSAILAADAAQRIATLAKALNDRPGLKLDIIGRADPATDAEGLRQAWVDLQIRKAKAADTGSRGKHPDPATVEVSAAERAEYLEEVYDDTDIENKPRNFIGFAKSVPANQMEALLREAAPINDDDLRKLADARAQAVYEKLQETGPADRIFIVASSLDGAAGEGDATPSRVDFALK</sequence>
<dbReference type="GO" id="GO:0090313">
    <property type="term" value="P:regulation of protein targeting to membrane"/>
    <property type="evidence" value="ECO:0007669"/>
    <property type="project" value="TreeGrafter"/>
</dbReference>
<dbReference type="EMBL" id="AM902716">
    <property type="protein sequence ID" value="CAP44011.1"/>
    <property type="molecule type" value="Genomic_DNA"/>
</dbReference>
<name>A9I038_BORPD</name>
<evidence type="ECO:0000259" key="2">
    <source>
        <dbReference type="Pfam" id="PF05170"/>
    </source>
</evidence>
<dbReference type="PANTHER" id="PTHR30441">
    <property type="entry name" value="DUF748 DOMAIN-CONTAINING PROTEIN"/>
    <property type="match status" value="1"/>
</dbReference>
<feature type="domain" description="AsmA" evidence="2">
    <location>
        <begin position="12"/>
        <end position="188"/>
    </location>
</feature>
<dbReference type="InterPro" id="IPR052894">
    <property type="entry name" value="AsmA-related"/>
</dbReference>
<organism evidence="3 4">
    <name type="scientific">Bordetella petrii (strain ATCC BAA-461 / DSM 12804 / CCUG 43448 / CIP 107267 / Se-1111R)</name>
    <dbReference type="NCBI Taxonomy" id="340100"/>
    <lineage>
        <taxon>Bacteria</taxon>
        <taxon>Pseudomonadati</taxon>
        <taxon>Pseudomonadota</taxon>
        <taxon>Betaproteobacteria</taxon>
        <taxon>Burkholderiales</taxon>
        <taxon>Alcaligenaceae</taxon>
        <taxon>Bordetella</taxon>
    </lineage>
</organism>
<evidence type="ECO:0000256" key="1">
    <source>
        <dbReference type="SAM" id="MobiDB-lite"/>
    </source>
</evidence>
<feature type="region of interest" description="Disordered" evidence="1">
    <location>
        <begin position="762"/>
        <end position="785"/>
    </location>
</feature>
<proteinExistence type="predicted"/>
<dbReference type="InterPro" id="IPR007844">
    <property type="entry name" value="AsmA"/>
</dbReference>
<feature type="compositionally biased region" description="Polar residues" evidence="1">
    <location>
        <begin position="764"/>
        <end position="773"/>
    </location>
</feature>
<dbReference type="Gene3D" id="3.30.1330.60">
    <property type="entry name" value="OmpA-like domain"/>
    <property type="match status" value="1"/>
</dbReference>
<feature type="compositionally biased region" description="Low complexity" evidence="1">
    <location>
        <begin position="362"/>
        <end position="376"/>
    </location>
</feature>
<dbReference type="AlphaFoldDB" id="A9I038"/>
<dbReference type="Pfam" id="PF05170">
    <property type="entry name" value="AsmA"/>
    <property type="match status" value="1"/>
</dbReference>
<dbReference type="STRING" id="94624.Bpet3668"/>
<accession>A9I038</accession>
<dbReference type="InterPro" id="IPR036737">
    <property type="entry name" value="OmpA-like_sf"/>
</dbReference>
<dbReference type="PANTHER" id="PTHR30441:SF8">
    <property type="entry name" value="DUF748 DOMAIN-CONTAINING PROTEIN"/>
    <property type="match status" value="1"/>
</dbReference>
<feature type="compositionally biased region" description="Basic and acidic residues" evidence="1">
    <location>
        <begin position="377"/>
        <end position="401"/>
    </location>
</feature>
<protein>
    <recommendedName>
        <fullName evidence="2">AsmA domain-containing protein</fullName>
    </recommendedName>
</protein>
<dbReference type="InterPro" id="IPR008023">
    <property type="entry name" value="DUF748"/>
</dbReference>
<evidence type="ECO:0000313" key="4">
    <source>
        <dbReference type="Proteomes" id="UP000001225"/>
    </source>
</evidence>
<dbReference type="GO" id="GO:0005886">
    <property type="term" value="C:plasma membrane"/>
    <property type="evidence" value="ECO:0007669"/>
    <property type="project" value="TreeGrafter"/>
</dbReference>
<dbReference type="KEGG" id="bpt:Bpet3668"/>
<dbReference type="Pfam" id="PF05359">
    <property type="entry name" value="DUF748"/>
    <property type="match status" value="1"/>
</dbReference>
<dbReference type="eggNOG" id="COG2982">
    <property type="taxonomic scope" value="Bacteria"/>
</dbReference>
<dbReference type="Proteomes" id="UP000001225">
    <property type="component" value="Chromosome"/>
</dbReference>